<dbReference type="Pfam" id="PF00096">
    <property type="entry name" value="zf-C2H2"/>
    <property type="match status" value="1"/>
</dbReference>
<dbReference type="PROSITE" id="PS00028">
    <property type="entry name" value="ZINC_FINGER_C2H2_1"/>
    <property type="match status" value="1"/>
</dbReference>
<keyword evidence="3 7" id="KW-0863">Zinc-finger</keyword>
<sequence length="99" mass="11674">MPFSKAFKAMRIIPFVRLLILSREFFSKGSFSCSCCDIKKFVCTTCSRSYKLKRDLQRHLKQCGKLPLLKCQYCEKSFFRKDHLTNHIGLKHSKLSFPF</sequence>
<accession>A0A9P0HCK6</accession>
<evidence type="ECO:0000256" key="4">
    <source>
        <dbReference type="ARBA" id="ARBA00022833"/>
    </source>
</evidence>
<proteinExistence type="predicted"/>
<evidence type="ECO:0000256" key="3">
    <source>
        <dbReference type="ARBA" id="ARBA00022771"/>
    </source>
</evidence>
<gene>
    <name evidence="9" type="ORF">NEZAVI_LOCUS8933</name>
</gene>
<dbReference type="SMART" id="SM00355">
    <property type="entry name" value="ZnF_C2H2"/>
    <property type="match status" value="2"/>
</dbReference>
<dbReference type="Proteomes" id="UP001152798">
    <property type="component" value="Chromosome 4"/>
</dbReference>
<dbReference type="PROSITE" id="PS50157">
    <property type="entry name" value="ZINC_FINGER_C2H2_2"/>
    <property type="match status" value="1"/>
</dbReference>
<evidence type="ECO:0000313" key="10">
    <source>
        <dbReference type="Proteomes" id="UP001152798"/>
    </source>
</evidence>
<dbReference type="OrthoDB" id="6571533at2759"/>
<keyword evidence="6" id="KW-0804">Transcription</keyword>
<evidence type="ECO:0000256" key="2">
    <source>
        <dbReference type="ARBA" id="ARBA00022737"/>
    </source>
</evidence>
<keyword evidence="1" id="KW-0479">Metal-binding</keyword>
<evidence type="ECO:0000256" key="6">
    <source>
        <dbReference type="ARBA" id="ARBA00023163"/>
    </source>
</evidence>
<keyword evidence="5" id="KW-0805">Transcription regulation</keyword>
<feature type="domain" description="C2H2-type" evidence="8">
    <location>
        <begin position="69"/>
        <end position="93"/>
    </location>
</feature>
<keyword evidence="4" id="KW-0862">Zinc</keyword>
<protein>
    <recommendedName>
        <fullName evidence="8">C2H2-type domain-containing protein</fullName>
    </recommendedName>
</protein>
<evidence type="ECO:0000259" key="8">
    <source>
        <dbReference type="PROSITE" id="PS50157"/>
    </source>
</evidence>
<keyword evidence="10" id="KW-1185">Reference proteome</keyword>
<evidence type="ECO:0000256" key="5">
    <source>
        <dbReference type="ARBA" id="ARBA00023015"/>
    </source>
</evidence>
<dbReference type="InterPro" id="IPR036236">
    <property type="entry name" value="Znf_C2H2_sf"/>
</dbReference>
<evidence type="ECO:0000313" key="9">
    <source>
        <dbReference type="EMBL" id="CAH1399498.1"/>
    </source>
</evidence>
<dbReference type="Pfam" id="PF22995">
    <property type="entry name" value="C2CH-3rd_BIRD-IDD"/>
    <property type="match status" value="1"/>
</dbReference>
<dbReference type="AlphaFoldDB" id="A0A9P0HCK6"/>
<organism evidence="9 10">
    <name type="scientific">Nezara viridula</name>
    <name type="common">Southern green stink bug</name>
    <name type="synonym">Cimex viridulus</name>
    <dbReference type="NCBI Taxonomy" id="85310"/>
    <lineage>
        <taxon>Eukaryota</taxon>
        <taxon>Metazoa</taxon>
        <taxon>Ecdysozoa</taxon>
        <taxon>Arthropoda</taxon>
        <taxon>Hexapoda</taxon>
        <taxon>Insecta</taxon>
        <taxon>Pterygota</taxon>
        <taxon>Neoptera</taxon>
        <taxon>Paraneoptera</taxon>
        <taxon>Hemiptera</taxon>
        <taxon>Heteroptera</taxon>
        <taxon>Panheteroptera</taxon>
        <taxon>Pentatomomorpha</taxon>
        <taxon>Pentatomoidea</taxon>
        <taxon>Pentatomidae</taxon>
        <taxon>Pentatominae</taxon>
        <taxon>Nezara</taxon>
    </lineage>
</organism>
<evidence type="ECO:0000256" key="7">
    <source>
        <dbReference type="PROSITE-ProRule" id="PRU00042"/>
    </source>
</evidence>
<reference evidence="9" key="1">
    <citation type="submission" date="2022-01" db="EMBL/GenBank/DDBJ databases">
        <authorList>
            <person name="King R."/>
        </authorList>
    </citation>
    <scope>NUCLEOTIDE SEQUENCE</scope>
</reference>
<dbReference type="EMBL" id="OV725080">
    <property type="protein sequence ID" value="CAH1399498.1"/>
    <property type="molecule type" value="Genomic_DNA"/>
</dbReference>
<keyword evidence="2" id="KW-0677">Repeat</keyword>
<dbReference type="SUPFAM" id="SSF57667">
    <property type="entry name" value="beta-beta-alpha zinc fingers"/>
    <property type="match status" value="1"/>
</dbReference>
<name>A0A9P0HCK6_NEZVI</name>
<evidence type="ECO:0000256" key="1">
    <source>
        <dbReference type="ARBA" id="ARBA00022723"/>
    </source>
</evidence>
<dbReference type="Gene3D" id="3.30.160.60">
    <property type="entry name" value="Classic Zinc Finger"/>
    <property type="match status" value="1"/>
</dbReference>
<dbReference type="InterPro" id="IPR055187">
    <property type="entry name" value="C2CH-3rd_BIRD-IDD"/>
</dbReference>
<dbReference type="InterPro" id="IPR013087">
    <property type="entry name" value="Znf_C2H2_type"/>
</dbReference>
<dbReference type="GO" id="GO:0008270">
    <property type="term" value="F:zinc ion binding"/>
    <property type="evidence" value="ECO:0007669"/>
    <property type="project" value="UniProtKB-KW"/>
</dbReference>